<dbReference type="Pfam" id="PF18018">
    <property type="entry name" value="DNA_pol_D_N"/>
    <property type="match status" value="1"/>
</dbReference>
<dbReference type="AlphaFoldDB" id="A0AAJ7J8X5"/>
<dbReference type="InterPro" id="IPR007185">
    <property type="entry name" value="DNA_pol_a/d/e_bsu"/>
</dbReference>
<dbReference type="Pfam" id="PF04042">
    <property type="entry name" value="DNA_pol_E_B"/>
    <property type="match status" value="1"/>
</dbReference>
<evidence type="ECO:0000259" key="4">
    <source>
        <dbReference type="Pfam" id="PF18018"/>
    </source>
</evidence>
<name>A0AAJ7J8X5_9HYME</name>
<dbReference type="GO" id="GO:0043625">
    <property type="term" value="C:delta DNA polymerase complex"/>
    <property type="evidence" value="ECO:0007669"/>
    <property type="project" value="TreeGrafter"/>
</dbReference>
<feature type="domain" description="DNA polymerase alpha/delta/epsilon subunit B" evidence="3">
    <location>
        <begin position="196"/>
        <end position="402"/>
    </location>
</feature>
<protein>
    <submittedName>
        <fullName evidence="6">DNA polymerase delta small subunit-like</fullName>
    </submittedName>
</protein>
<keyword evidence="5" id="KW-1185">Reference proteome</keyword>
<evidence type="ECO:0000256" key="1">
    <source>
        <dbReference type="ARBA" id="ARBA00006035"/>
    </source>
</evidence>
<dbReference type="GO" id="GO:0006271">
    <property type="term" value="P:DNA strand elongation involved in DNA replication"/>
    <property type="evidence" value="ECO:0007669"/>
    <property type="project" value="TreeGrafter"/>
</dbReference>
<accession>A0AAJ7J8X5</accession>
<evidence type="ECO:0000256" key="2">
    <source>
        <dbReference type="ARBA" id="ARBA00022705"/>
    </source>
</evidence>
<organism evidence="5 6">
    <name type="scientific">Ceratina calcarata</name>
    <dbReference type="NCBI Taxonomy" id="156304"/>
    <lineage>
        <taxon>Eukaryota</taxon>
        <taxon>Metazoa</taxon>
        <taxon>Ecdysozoa</taxon>
        <taxon>Arthropoda</taxon>
        <taxon>Hexapoda</taxon>
        <taxon>Insecta</taxon>
        <taxon>Pterygota</taxon>
        <taxon>Neoptera</taxon>
        <taxon>Endopterygota</taxon>
        <taxon>Hymenoptera</taxon>
        <taxon>Apocrita</taxon>
        <taxon>Aculeata</taxon>
        <taxon>Apoidea</taxon>
        <taxon>Anthophila</taxon>
        <taxon>Apidae</taxon>
        <taxon>Ceratina</taxon>
        <taxon>Zadontomerus</taxon>
    </lineage>
</organism>
<dbReference type="GeneID" id="108629426"/>
<reference evidence="6" key="1">
    <citation type="submission" date="2025-08" db="UniProtKB">
        <authorList>
            <consortium name="RefSeq"/>
        </authorList>
    </citation>
    <scope>IDENTIFICATION</scope>
    <source>
        <tissue evidence="6">Whole body</tissue>
    </source>
</reference>
<dbReference type="PANTHER" id="PTHR10416">
    <property type="entry name" value="DNA POLYMERASE DELTA SUBUNIT 2"/>
    <property type="match status" value="1"/>
</dbReference>
<sequence length="445" mass="49531">MVHKTGETANSLTSPGEEKLQVYVRKQAQCKNLSEKFIQTKNNYSKQFAHIYSARLGELRDVLIPRVRAKWGKVPIVKLAELENLEGEECVLIGTLYKHQLWKPSILRELSDDHQLMFPSSRSDYCSEDDLPFLEDEMLRIKLIGEKVNLKEIVTGVVCAILGNENSDGTFTVKEWCFPGCVAKESLKESTAKGNLVIVSGLDLSNSHMSLEVSLFVEWLSGMAGAATVQKDNTSIVRLIIAGNTVSGNGTQSATVAAANNGEILKTVDSFLSNIAMHCFVSLMPGEHDPTNIMLPQRPLHPCLLPKSTRLESFKCVTNPWIGKIEDRVIVGTSGQSVQDIIKATGDTVTSPLEWLEKTLLWRHLCPTAPDTLLACPYYEQDLFIMKECPDIYFVGNAEKFETKLWKGEENQTVRLVSVPNFSNTHTAAIINLENLDARFVSFHG</sequence>
<dbReference type="Proteomes" id="UP000694925">
    <property type="component" value="Unplaced"/>
</dbReference>
<gene>
    <name evidence="6" type="primary">LOC108629426</name>
</gene>
<evidence type="ECO:0000313" key="5">
    <source>
        <dbReference type="Proteomes" id="UP000694925"/>
    </source>
</evidence>
<dbReference type="RefSeq" id="XP_017887566.1">
    <property type="nucleotide sequence ID" value="XM_018032077.2"/>
</dbReference>
<keyword evidence="2" id="KW-0235">DNA replication</keyword>
<evidence type="ECO:0000313" key="6">
    <source>
        <dbReference type="RefSeq" id="XP_017887566.1"/>
    </source>
</evidence>
<dbReference type="InterPro" id="IPR024826">
    <property type="entry name" value="DNA_pol_delta/II_ssu"/>
</dbReference>
<evidence type="ECO:0000259" key="3">
    <source>
        <dbReference type="Pfam" id="PF04042"/>
    </source>
</evidence>
<dbReference type="InterPro" id="IPR040663">
    <property type="entry name" value="DNA_pol_D_N"/>
</dbReference>
<proteinExistence type="inferred from homology"/>
<dbReference type="PANTHER" id="PTHR10416:SF0">
    <property type="entry name" value="DNA POLYMERASE DELTA SUBUNIT 2"/>
    <property type="match status" value="1"/>
</dbReference>
<dbReference type="KEGG" id="ccal:108629426"/>
<comment type="similarity">
    <text evidence="1">Belongs to the DNA polymerase delta/II small subunit family.</text>
</comment>
<dbReference type="GO" id="GO:0003677">
    <property type="term" value="F:DNA binding"/>
    <property type="evidence" value="ECO:0007669"/>
    <property type="project" value="InterPro"/>
</dbReference>
<feature type="domain" description="DNA polymerase delta subunit OB-fold" evidence="4">
    <location>
        <begin position="47"/>
        <end position="176"/>
    </location>
</feature>
<dbReference type="Gene3D" id="3.60.21.50">
    <property type="match status" value="1"/>
</dbReference>